<dbReference type="AlphaFoldDB" id="A0A2Z7D9N5"/>
<feature type="signal peptide" evidence="2">
    <location>
        <begin position="1"/>
        <end position="22"/>
    </location>
</feature>
<feature type="compositionally biased region" description="Basic and acidic residues" evidence="1">
    <location>
        <begin position="79"/>
        <end position="95"/>
    </location>
</feature>
<evidence type="ECO:0000256" key="1">
    <source>
        <dbReference type="SAM" id="MobiDB-lite"/>
    </source>
</evidence>
<dbReference type="Proteomes" id="UP000250235">
    <property type="component" value="Unassembled WGS sequence"/>
</dbReference>
<feature type="region of interest" description="Disordered" evidence="1">
    <location>
        <begin position="50"/>
        <end position="116"/>
    </location>
</feature>
<keyword evidence="4" id="KW-1185">Reference proteome</keyword>
<organism evidence="3 4">
    <name type="scientific">Dorcoceras hygrometricum</name>
    <dbReference type="NCBI Taxonomy" id="472368"/>
    <lineage>
        <taxon>Eukaryota</taxon>
        <taxon>Viridiplantae</taxon>
        <taxon>Streptophyta</taxon>
        <taxon>Embryophyta</taxon>
        <taxon>Tracheophyta</taxon>
        <taxon>Spermatophyta</taxon>
        <taxon>Magnoliopsida</taxon>
        <taxon>eudicotyledons</taxon>
        <taxon>Gunneridae</taxon>
        <taxon>Pentapetalae</taxon>
        <taxon>asterids</taxon>
        <taxon>lamiids</taxon>
        <taxon>Lamiales</taxon>
        <taxon>Gesneriaceae</taxon>
        <taxon>Didymocarpoideae</taxon>
        <taxon>Trichosporeae</taxon>
        <taxon>Loxocarpinae</taxon>
        <taxon>Dorcoceras</taxon>
    </lineage>
</organism>
<evidence type="ECO:0008006" key="5">
    <source>
        <dbReference type="Google" id="ProtNLM"/>
    </source>
</evidence>
<gene>
    <name evidence="3" type="ORF">F511_28867</name>
</gene>
<keyword evidence="2" id="KW-0732">Signal</keyword>
<evidence type="ECO:0000256" key="2">
    <source>
        <dbReference type="SAM" id="SignalP"/>
    </source>
</evidence>
<protein>
    <recommendedName>
        <fullName evidence="5">Secreted protein</fullName>
    </recommendedName>
</protein>
<evidence type="ECO:0000313" key="4">
    <source>
        <dbReference type="Proteomes" id="UP000250235"/>
    </source>
</evidence>
<sequence>MLTWISIVGVLARIQLLRVISCCYVSCGDQERALRDLEATTFCVQEPAVGFAPGSDQIHKESGTSKSALEEPTNLSRTESPRQGDRNKSDHEGGGTRRRRVVAAAKRGVGEGRGGY</sequence>
<reference evidence="3 4" key="1">
    <citation type="journal article" date="2015" name="Proc. Natl. Acad. Sci. U.S.A.">
        <title>The resurrection genome of Boea hygrometrica: A blueprint for survival of dehydration.</title>
        <authorList>
            <person name="Xiao L."/>
            <person name="Yang G."/>
            <person name="Zhang L."/>
            <person name="Yang X."/>
            <person name="Zhao S."/>
            <person name="Ji Z."/>
            <person name="Zhou Q."/>
            <person name="Hu M."/>
            <person name="Wang Y."/>
            <person name="Chen M."/>
            <person name="Xu Y."/>
            <person name="Jin H."/>
            <person name="Xiao X."/>
            <person name="Hu G."/>
            <person name="Bao F."/>
            <person name="Hu Y."/>
            <person name="Wan P."/>
            <person name="Li L."/>
            <person name="Deng X."/>
            <person name="Kuang T."/>
            <person name="Xiang C."/>
            <person name="Zhu J.K."/>
            <person name="Oliver M.J."/>
            <person name="He Y."/>
        </authorList>
    </citation>
    <scope>NUCLEOTIDE SEQUENCE [LARGE SCALE GENOMIC DNA]</scope>
    <source>
        <strain evidence="4">cv. XS01</strain>
    </source>
</reference>
<accession>A0A2Z7D9N5</accession>
<proteinExistence type="predicted"/>
<evidence type="ECO:0000313" key="3">
    <source>
        <dbReference type="EMBL" id="KZV54108.1"/>
    </source>
</evidence>
<name>A0A2Z7D9N5_9LAMI</name>
<feature type="chain" id="PRO_5016450790" description="Secreted protein" evidence="2">
    <location>
        <begin position="23"/>
        <end position="116"/>
    </location>
</feature>
<dbReference type="EMBL" id="KQ989607">
    <property type="protein sequence ID" value="KZV54108.1"/>
    <property type="molecule type" value="Genomic_DNA"/>
</dbReference>